<protein>
    <recommendedName>
        <fullName evidence="1">DUF7622 domain-containing protein</fullName>
    </recommendedName>
</protein>
<dbReference type="AlphaFoldDB" id="A0A2A6BX97"/>
<accession>A0A2A6BX97</accession>
<proteinExistence type="predicted"/>
<reference evidence="3" key="1">
    <citation type="journal article" date="2008" name="Nat. Genet.">
        <title>The Pristionchus pacificus genome provides a unique perspective on nematode lifestyle and parasitism.</title>
        <authorList>
            <person name="Dieterich C."/>
            <person name="Clifton S.W."/>
            <person name="Schuster L.N."/>
            <person name="Chinwalla A."/>
            <person name="Delehaunty K."/>
            <person name="Dinkelacker I."/>
            <person name="Fulton L."/>
            <person name="Fulton R."/>
            <person name="Godfrey J."/>
            <person name="Minx P."/>
            <person name="Mitreva M."/>
            <person name="Roeseler W."/>
            <person name="Tian H."/>
            <person name="Witte H."/>
            <person name="Yang S.P."/>
            <person name="Wilson R.K."/>
            <person name="Sommer R.J."/>
        </authorList>
    </citation>
    <scope>NUCLEOTIDE SEQUENCE [LARGE SCALE GENOMIC DNA]</scope>
    <source>
        <strain evidence="3">PS312</strain>
    </source>
</reference>
<evidence type="ECO:0000313" key="3">
    <source>
        <dbReference type="Proteomes" id="UP000005239"/>
    </source>
</evidence>
<name>A0A2A6BX97_PRIPA</name>
<reference evidence="2" key="2">
    <citation type="submission" date="2022-06" db="UniProtKB">
        <authorList>
            <consortium name="EnsemblMetazoa"/>
        </authorList>
    </citation>
    <scope>IDENTIFICATION</scope>
    <source>
        <strain evidence="2">PS312</strain>
    </source>
</reference>
<evidence type="ECO:0000259" key="1">
    <source>
        <dbReference type="Pfam" id="PF24602"/>
    </source>
</evidence>
<organism evidence="2 3">
    <name type="scientific">Pristionchus pacificus</name>
    <name type="common">Parasitic nematode worm</name>
    <dbReference type="NCBI Taxonomy" id="54126"/>
    <lineage>
        <taxon>Eukaryota</taxon>
        <taxon>Metazoa</taxon>
        <taxon>Ecdysozoa</taxon>
        <taxon>Nematoda</taxon>
        <taxon>Chromadorea</taxon>
        <taxon>Rhabditida</taxon>
        <taxon>Rhabditina</taxon>
        <taxon>Diplogasteromorpha</taxon>
        <taxon>Diplogasteroidea</taxon>
        <taxon>Neodiplogasteridae</taxon>
        <taxon>Pristionchus</taxon>
    </lineage>
</organism>
<dbReference type="PANTHER" id="PTHR37433:SF5">
    <property type="entry name" value="DUF753 DOMAIN-CONTAINING PROTEIN-RELATED"/>
    <property type="match status" value="1"/>
</dbReference>
<feature type="domain" description="DUF7622" evidence="1">
    <location>
        <begin position="218"/>
        <end position="278"/>
    </location>
</feature>
<accession>A0A8R1Y8K8</accession>
<dbReference type="InterPro" id="IPR056039">
    <property type="entry name" value="DUF7622"/>
</dbReference>
<dbReference type="PANTHER" id="PTHR37433">
    <property type="entry name" value="PROTEIN CBG25136-RELATED"/>
    <property type="match status" value="1"/>
</dbReference>
<sequence length="336" mass="38194">MQLGQCFLLLALVRSSLAVLCYDTRSHDFCCGDFCYSRRRADSEGQSYMSRSGCLQGSIYSGLKNKSWRDNSDGYTVCNTDLCNDDGVYQEEEGVYQEEEEEYVYQEEEEDQEEETMGGTKWPKSRLNCTESPFWAQEDCFACEQIAFTTKQTNRGCRYESTKGIDVIMQPQSCVRFQSSSTENYVECLCDTGNHCDRDLVKQQKLTSTTVTCAMGTYGNETCKGDFCYITKAVSIYNEEKGCITNNETLYRGLYKPDYFTFIDREYVVCATDKCNANWAKAKDSVVKIASVCVRPTTLSPSARIEDSFRSQWTNLMNSIRNAFSDVIGRFGGFHG</sequence>
<evidence type="ECO:0000313" key="2">
    <source>
        <dbReference type="EnsemblMetazoa" id="PPA01526.1"/>
    </source>
</evidence>
<keyword evidence="3" id="KW-1185">Reference proteome</keyword>
<gene>
    <name evidence="2" type="primary">WBGene00091080</name>
</gene>
<dbReference type="EnsemblMetazoa" id="PPA01526.1">
    <property type="protein sequence ID" value="PPA01526.1"/>
    <property type="gene ID" value="WBGene00091080"/>
</dbReference>
<dbReference type="Proteomes" id="UP000005239">
    <property type="component" value="Unassembled WGS sequence"/>
</dbReference>
<dbReference type="Pfam" id="PF24602">
    <property type="entry name" value="DUF7622"/>
    <property type="match status" value="1"/>
</dbReference>